<evidence type="ECO:0000256" key="2">
    <source>
        <dbReference type="ARBA" id="ARBA00023136"/>
    </source>
</evidence>
<evidence type="ECO:0000256" key="1">
    <source>
        <dbReference type="ARBA" id="ARBA00004442"/>
    </source>
</evidence>
<dbReference type="InterPro" id="IPR036737">
    <property type="entry name" value="OmpA-like_sf"/>
</dbReference>
<reference evidence="8 9" key="1">
    <citation type="submission" date="2015-05" db="EMBL/GenBank/DDBJ databases">
        <title>Genome sequencing and analysis of members of genus Stenotrophomonas.</title>
        <authorList>
            <person name="Patil P.P."/>
            <person name="Midha S."/>
            <person name="Patil P.B."/>
        </authorList>
    </citation>
    <scope>NUCLEOTIDE SEQUENCE [LARGE SCALE GENOMIC DNA]</scope>
    <source>
        <strain evidence="8 9">DSM 17805</strain>
    </source>
</reference>
<dbReference type="PROSITE" id="PS51257">
    <property type="entry name" value="PROKAR_LIPOPROTEIN"/>
    <property type="match status" value="1"/>
</dbReference>
<protein>
    <recommendedName>
        <fullName evidence="7">OmpA-like domain-containing protein</fullName>
    </recommendedName>
</protein>
<evidence type="ECO:0000313" key="8">
    <source>
        <dbReference type="EMBL" id="KRG55580.1"/>
    </source>
</evidence>
<evidence type="ECO:0000256" key="6">
    <source>
        <dbReference type="SAM" id="SignalP"/>
    </source>
</evidence>
<dbReference type="GO" id="GO:0009279">
    <property type="term" value="C:cell outer membrane"/>
    <property type="evidence" value="ECO:0007669"/>
    <property type="project" value="UniProtKB-SubCell"/>
</dbReference>
<keyword evidence="3" id="KW-0998">Cell outer membrane</keyword>
<organism evidence="8 9">
    <name type="scientific">Stenotrophomonas koreensis</name>
    <dbReference type="NCBI Taxonomy" id="266128"/>
    <lineage>
        <taxon>Bacteria</taxon>
        <taxon>Pseudomonadati</taxon>
        <taxon>Pseudomonadota</taxon>
        <taxon>Gammaproteobacteria</taxon>
        <taxon>Lysobacterales</taxon>
        <taxon>Lysobacteraceae</taxon>
        <taxon>Stenotrophomonas</taxon>
    </lineage>
</organism>
<feature type="region of interest" description="Disordered" evidence="5">
    <location>
        <begin position="316"/>
        <end position="342"/>
    </location>
</feature>
<name>A0A0R0BDR0_9GAMM</name>
<evidence type="ECO:0000259" key="7">
    <source>
        <dbReference type="PROSITE" id="PS51123"/>
    </source>
</evidence>
<feature type="compositionally biased region" description="Basic and acidic residues" evidence="5">
    <location>
        <begin position="330"/>
        <end position="342"/>
    </location>
</feature>
<dbReference type="Pfam" id="PF00691">
    <property type="entry name" value="OmpA"/>
    <property type="match status" value="1"/>
</dbReference>
<dbReference type="EMBL" id="LDJH01000024">
    <property type="protein sequence ID" value="KRG55580.1"/>
    <property type="molecule type" value="Genomic_DNA"/>
</dbReference>
<sequence>MKAASVLLVPLLLLSACGRDPAPTPASGQPAPAGTPAAEAVPADSNAAAPAAGKQGFDLQTLAVSDVPLGAFPYLQLPSGYQVRKVLEKRFDRLPFWTGDHLQWVQGKVWSADVHTPAKTDDFSLLELQANLDAVIAQAGGHLVTRSVVPPDAIKEIEQAPGQILVNYNAGLSGIFGETISTWVIRRADHDIWVYLGGSGFSGGLTIVESQPVAITASLLPADALKQALAQTGKVDIQVNFATDSAQILPASQPQIAQVTQLLAADPSLRLAINGHTDNSGSSAHNLQLSQQRAASVVAALVAAGIAAERLSAEGFGDSRPVADNSTAEGKAKNRRVELVRQ</sequence>
<feature type="chain" id="PRO_5006392274" description="OmpA-like domain-containing protein" evidence="6">
    <location>
        <begin position="23"/>
        <end position="342"/>
    </location>
</feature>
<dbReference type="AlphaFoldDB" id="A0A0R0BDR0"/>
<comment type="subcellular location">
    <subcellularLocation>
        <location evidence="1">Cell outer membrane</location>
    </subcellularLocation>
</comment>
<dbReference type="OrthoDB" id="9792021at2"/>
<evidence type="ECO:0000256" key="5">
    <source>
        <dbReference type="SAM" id="MobiDB-lite"/>
    </source>
</evidence>
<dbReference type="PANTHER" id="PTHR30329:SF21">
    <property type="entry name" value="LIPOPROTEIN YIAD-RELATED"/>
    <property type="match status" value="1"/>
</dbReference>
<dbReference type="Gene3D" id="3.30.1330.60">
    <property type="entry name" value="OmpA-like domain"/>
    <property type="match status" value="1"/>
</dbReference>
<dbReference type="RefSeq" id="WP_083488300.1">
    <property type="nucleotide sequence ID" value="NZ_LDJH01000024.1"/>
</dbReference>
<dbReference type="InterPro" id="IPR006664">
    <property type="entry name" value="OMP_bac"/>
</dbReference>
<dbReference type="InterPro" id="IPR050330">
    <property type="entry name" value="Bact_OuterMem_StrucFunc"/>
</dbReference>
<dbReference type="PATRIC" id="fig|266128.3.peg.1427"/>
<feature type="region of interest" description="Disordered" evidence="5">
    <location>
        <begin position="21"/>
        <end position="49"/>
    </location>
</feature>
<dbReference type="PRINTS" id="PR01023">
    <property type="entry name" value="NAFLGMOTY"/>
</dbReference>
<dbReference type="PROSITE" id="PS51123">
    <property type="entry name" value="OMPA_2"/>
    <property type="match status" value="1"/>
</dbReference>
<comment type="caution">
    <text evidence="8">The sequence shown here is derived from an EMBL/GenBank/DDBJ whole genome shotgun (WGS) entry which is preliminary data.</text>
</comment>
<dbReference type="SUPFAM" id="SSF103088">
    <property type="entry name" value="OmpA-like"/>
    <property type="match status" value="1"/>
</dbReference>
<proteinExistence type="predicted"/>
<keyword evidence="9" id="KW-1185">Reference proteome</keyword>
<evidence type="ECO:0000256" key="4">
    <source>
        <dbReference type="PROSITE-ProRule" id="PRU00473"/>
    </source>
</evidence>
<keyword evidence="6" id="KW-0732">Signal</keyword>
<accession>A0A0R0BDR0</accession>
<keyword evidence="2 4" id="KW-0472">Membrane</keyword>
<dbReference type="PRINTS" id="PR01021">
    <property type="entry name" value="OMPADOMAIN"/>
</dbReference>
<dbReference type="PANTHER" id="PTHR30329">
    <property type="entry name" value="STATOR ELEMENT OF FLAGELLAR MOTOR COMPLEX"/>
    <property type="match status" value="1"/>
</dbReference>
<evidence type="ECO:0000256" key="3">
    <source>
        <dbReference type="ARBA" id="ARBA00023237"/>
    </source>
</evidence>
<feature type="signal peptide" evidence="6">
    <location>
        <begin position="1"/>
        <end position="22"/>
    </location>
</feature>
<feature type="domain" description="OmpA-like" evidence="7">
    <location>
        <begin position="228"/>
        <end position="342"/>
    </location>
</feature>
<evidence type="ECO:0000313" key="9">
    <source>
        <dbReference type="Proteomes" id="UP000051254"/>
    </source>
</evidence>
<dbReference type="InterPro" id="IPR006665">
    <property type="entry name" value="OmpA-like"/>
</dbReference>
<dbReference type="STRING" id="266128.ABB25_11815"/>
<dbReference type="CDD" id="cd07185">
    <property type="entry name" value="OmpA_C-like"/>
    <property type="match status" value="1"/>
</dbReference>
<gene>
    <name evidence="8" type="ORF">ABB25_11815</name>
</gene>
<dbReference type="Proteomes" id="UP000051254">
    <property type="component" value="Unassembled WGS sequence"/>
</dbReference>
<feature type="compositionally biased region" description="Low complexity" evidence="5">
    <location>
        <begin position="36"/>
        <end position="49"/>
    </location>
</feature>